<gene>
    <name evidence="1" type="ORF">EV356DRAFT_312694</name>
</gene>
<protein>
    <submittedName>
        <fullName evidence="1">Uncharacterized protein</fullName>
    </submittedName>
</protein>
<evidence type="ECO:0000313" key="2">
    <source>
        <dbReference type="Proteomes" id="UP000800092"/>
    </source>
</evidence>
<keyword evidence="2" id="KW-1185">Reference proteome</keyword>
<proteinExistence type="predicted"/>
<evidence type="ECO:0000313" key="1">
    <source>
        <dbReference type="EMBL" id="KAF2231121.1"/>
    </source>
</evidence>
<accession>A0A6A6GZT8</accession>
<reference evidence="1" key="1">
    <citation type="journal article" date="2020" name="Stud. Mycol.">
        <title>101 Dothideomycetes genomes: a test case for predicting lifestyles and emergence of pathogens.</title>
        <authorList>
            <person name="Haridas S."/>
            <person name="Albert R."/>
            <person name="Binder M."/>
            <person name="Bloem J."/>
            <person name="Labutti K."/>
            <person name="Salamov A."/>
            <person name="Andreopoulos B."/>
            <person name="Baker S."/>
            <person name="Barry K."/>
            <person name="Bills G."/>
            <person name="Bluhm B."/>
            <person name="Cannon C."/>
            <person name="Castanera R."/>
            <person name="Culley D."/>
            <person name="Daum C."/>
            <person name="Ezra D."/>
            <person name="Gonzalez J."/>
            <person name="Henrissat B."/>
            <person name="Kuo A."/>
            <person name="Liang C."/>
            <person name="Lipzen A."/>
            <person name="Lutzoni F."/>
            <person name="Magnuson J."/>
            <person name="Mondo S."/>
            <person name="Nolan M."/>
            <person name="Ohm R."/>
            <person name="Pangilinan J."/>
            <person name="Park H.-J."/>
            <person name="Ramirez L."/>
            <person name="Alfaro M."/>
            <person name="Sun H."/>
            <person name="Tritt A."/>
            <person name="Yoshinaga Y."/>
            <person name="Zwiers L.-H."/>
            <person name="Turgeon B."/>
            <person name="Goodwin S."/>
            <person name="Spatafora J."/>
            <person name="Crous P."/>
            <person name="Grigoriev I."/>
        </authorList>
    </citation>
    <scope>NUCLEOTIDE SEQUENCE</scope>
    <source>
        <strain evidence="1">Tuck. ex Michener</strain>
    </source>
</reference>
<sequence length="133" mass="15703">MHWRCRASRDYSKPIFCRSRFQNTLSYSTVLIKHGIRGGGISQPICAEIFQYHWVIVWFPIVIGVQPAVGWVAWSYKYLNLEEHRETSAYIYHLLADRRLSRTVPRSRRSWGMSEFHQQGAYLAGRRGDRKLD</sequence>
<dbReference type="AlphaFoldDB" id="A0A6A6GZT8"/>
<name>A0A6A6GZT8_VIRVR</name>
<dbReference type="Proteomes" id="UP000800092">
    <property type="component" value="Unassembled WGS sequence"/>
</dbReference>
<dbReference type="EMBL" id="ML991831">
    <property type="protein sequence ID" value="KAF2231121.1"/>
    <property type="molecule type" value="Genomic_DNA"/>
</dbReference>
<organism evidence="1 2">
    <name type="scientific">Viridothelium virens</name>
    <name type="common">Speckled blister lichen</name>
    <name type="synonym">Trypethelium virens</name>
    <dbReference type="NCBI Taxonomy" id="1048519"/>
    <lineage>
        <taxon>Eukaryota</taxon>
        <taxon>Fungi</taxon>
        <taxon>Dikarya</taxon>
        <taxon>Ascomycota</taxon>
        <taxon>Pezizomycotina</taxon>
        <taxon>Dothideomycetes</taxon>
        <taxon>Dothideomycetes incertae sedis</taxon>
        <taxon>Trypetheliales</taxon>
        <taxon>Trypetheliaceae</taxon>
        <taxon>Viridothelium</taxon>
    </lineage>
</organism>